<evidence type="ECO:0000313" key="5">
    <source>
        <dbReference type="EMBL" id="CAD8976695.1"/>
    </source>
</evidence>
<gene>
    <name evidence="5" type="ORF">HAND00432_LOCUS27702</name>
    <name evidence="4" type="ORF">HAND1043_LOCUS7967</name>
</gene>
<evidence type="ECO:0000256" key="1">
    <source>
        <dbReference type="ARBA" id="ARBA00022737"/>
    </source>
</evidence>
<dbReference type="AlphaFoldDB" id="A0A6U5AYY7"/>
<dbReference type="CDD" id="cd00051">
    <property type="entry name" value="EFh"/>
    <property type="match status" value="1"/>
</dbReference>
<dbReference type="Pfam" id="PF13499">
    <property type="entry name" value="EF-hand_7"/>
    <property type="match status" value="1"/>
</dbReference>
<dbReference type="PROSITE" id="PS00018">
    <property type="entry name" value="EF_HAND_1"/>
    <property type="match status" value="2"/>
</dbReference>
<feature type="domain" description="EF-hand" evidence="3">
    <location>
        <begin position="8"/>
        <end position="43"/>
    </location>
</feature>
<keyword evidence="1" id="KW-0677">Repeat</keyword>
<dbReference type="PROSITE" id="PS50222">
    <property type="entry name" value="EF_HAND_2"/>
    <property type="match status" value="3"/>
</dbReference>
<dbReference type="GO" id="GO:0005509">
    <property type="term" value="F:calcium ion binding"/>
    <property type="evidence" value="ECO:0007669"/>
    <property type="project" value="InterPro"/>
</dbReference>
<feature type="domain" description="EF-hand" evidence="3">
    <location>
        <begin position="44"/>
        <end position="79"/>
    </location>
</feature>
<dbReference type="InterPro" id="IPR050230">
    <property type="entry name" value="CALM/Myosin/TropC-like"/>
</dbReference>
<reference evidence="4" key="1">
    <citation type="submission" date="2021-01" db="EMBL/GenBank/DDBJ databases">
        <authorList>
            <person name="Corre E."/>
            <person name="Pelletier E."/>
            <person name="Niang G."/>
            <person name="Scheremetjew M."/>
            <person name="Finn R."/>
            <person name="Kale V."/>
            <person name="Holt S."/>
            <person name="Cochrane G."/>
            <person name="Meng A."/>
            <person name="Brown T."/>
            <person name="Cohen L."/>
        </authorList>
    </citation>
    <scope>NUCLEOTIDE SEQUENCE</scope>
    <source>
        <strain evidence="4">CCMP441</strain>
        <strain evidence="5">CCMP644</strain>
    </source>
</reference>
<dbReference type="GO" id="GO:0016460">
    <property type="term" value="C:myosin II complex"/>
    <property type="evidence" value="ECO:0007669"/>
    <property type="project" value="TreeGrafter"/>
</dbReference>
<dbReference type="PANTHER" id="PTHR23048">
    <property type="entry name" value="MYOSIN LIGHT CHAIN 1, 3"/>
    <property type="match status" value="1"/>
</dbReference>
<dbReference type="Pfam" id="PF13833">
    <property type="entry name" value="EF-hand_8"/>
    <property type="match status" value="1"/>
</dbReference>
<dbReference type="Gene3D" id="1.10.238.10">
    <property type="entry name" value="EF-hand"/>
    <property type="match status" value="2"/>
</dbReference>
<feature type="domain" description="EF-hand" evidence="3">
    <location>
        <begin position="81"/>
        <end position="116"/>
    </location>
</feature>
<proteinExistence type="predicted"/>
<accession>A0A6U5AYY7</accession>
<evidence type="ECO:0000256" key="2">
    <source>
        <dbReference type="ARBA" id="ARBA00022837"/>
    </source>
</evidence>
<dbReference type="PANTHER" id="PTHR23048:SF0">
    <property type="entry name" value="CALMODULIN LIKE 3"/>
    <property type="match status" value="1"/>
</dbReference>
<evidence type="ECO:0000313" key="4">
    <source>
        <dbReference type="EMBL" id="CAD8741475.1"/>
    </source>
</evidence>
<name>A0A6U5AYY7_HEMAN</name>
<dbReference type="EMBL" id="HBFK01013299">
    <property type="protein sequence ID" value="CAD8741475.1"/>
    <property type="molecule type" value="Transcribed_RNA"/>
</dbReference>
<keyword evidence="2" id="KW-0106">Calcium</keyword>
<dbReference type="FunFam" id="1.10.238.10:FF:000178">
    <property type="entry name" value="Calmodulin-2 A"/>
    <property type="match status" value="1"/>
</dbReference>
<dbReference type="SMART" id="SM00054">
    <property type="entry name" value="EFh"/>
    <property type="match status" value="3"/>
</dbReference>
<dbReference type="InterPro" id="IPR011992">
    <property type="entry name" value="EF-hand-dom_pair"/>
</dbReference>
<dbReference type="EMBL" id="HBFX01046075">
    <property type="protein sequence ID" value="CAD8976695.1"/>
    <property type="molecule type" value="Transcribed_RNA"/>
</dbReference>
<dbReference type="InterPro" id="IPR018247">
    <property type="entry name" value="EF_Hand_1_Ca_BS"/>
</dbReference>
<dbReference type="InterPro" id="IPR002048">
    <property type="entry name" value="EF_hand_dom"/>
</dbReference>
<sequence>MSQNLTRDQIDHFREAFNVFDSDGSGSIDASELGSCLRALGQNMSDQELEDLIISVDEDRSGSIEFEEFLAMITRKTEAMSCDQEMLRAFEEFDLARSGRISKDDFFGIMCTMGDPLKPAEFERMLAVFADAVDTATDEVIYSLVVRKLLSM</sequence>
<evidence type="ECO:0000259" key="3">
    <source>
        <dbReference type="PROSITE" id="PS50222"/>
    </source>
</evidence>
<dbReference type="SUPFAM" id="SSF47473">
    <property type="entry name" value="EF-hand"/>
    <property type="match status" value="1"/>
</dbReference>
<protein>
    <recommendedName>
        <fullName evidence="3">EF-hand domain-containing protein</fullName>
    </recommendedName>
</protein>
<organism evidence="4">
    <name type="scientific">Hemiselmis andersenii</name>
    <name type="common">Cryptophyte alga</name>
    <dbReference type="NCBI Taxonomy" id="464988"/>
    <lineage>
        <taxon>Eukaryota</taxon>
        <taxon>Cryptophyceae</taxon>
        <taxon>Cryptomonadales</taxon>
        <taxon>Hemiselmidaceae</taxon>
        <taxon>Hemiselmis</taxon>
    </lineage>
</organism>